<dbReference type="SUPFAM" id="SSF48452">
    <property type="entry name" value="TPR-like"/>
    <property type="match status" value="1"/>
</dbReference>
<feature type="transmembrane region" description="Helical" evidence="1">
    <location>
        <begin position="241"/>
        <end position="260"/>
    </location>
</feature>
<sequence>MAALTVFVFLLFPITDNDIWWHMAGGKVILENLRIPQAEIFSYSAAGEPWHINSWIFDALSYIVYKLAGLNGLNILKAAIGALTFVLIALYLRQKKALNYFSLLFIVAAIFSVRDGFSLRPHTFSYLIFVIFLILLFKYRERKTYKLIISLALLQLFWVNFHSYFLWGIALSGIILVSETVKNRRIEKKDIVLAVSIFIASLLYAAYGYNHLLGTLRGYFLSFDSGNAQIREHLPPSFETFLSLLGLILLSWFIVLYFGYREKRFDLLFMAGMFGFAGMTAVRSLRDLVLFLCLAAPPYFSKISFPRLPRIPQTAQAALFSLSLLIFLAWAKNSSPGIGLGLSKFTYPVEAAEFIKNEQLLEKSGGNLYNTYNFGGYLLWKIYPKQVFIDSRMQPYVEKVFQIYWKNFEGGDVWRGSIEKYNITIAIMILPHTDGKTVFNDSLKMFPAEKWALIYYDDVATIYTKRIPALDDVVQKYEYKIINPQMMNLNYLPEKIQSQEDWERAMNEIKMGLEINPESYRLHFTLAYLYGMVGAEEKLKEALQRTLKINPQFQAAKEILDQVSK</sequence>
<organism evidence="2 3">
    <name type="scientific">Candidatus Wildermuthbacteria bacterium RIFCSPHIGHO2_02_FULL_47_17</name>
    <dbReference type="NCBI Taxonomy" id="1802452"/>
    <lineage>
        <taxon>Bacteria</taxon>
        <taxon>Candidatus Wildermuthiibacteriota</taxon>
    </lineage>
</organism>
<reference evidence="2 3" key="1">
    <citation type="journal article" date="2016" name="Nat. Commun.">
        <title>Thousands of microbial genomes shed light on interconnected biogeochemical processes in an aquifer system.</title>
        <authorList>
            <person name="Anantharaman K."/>
            <person name="Brown C.T."/>
            <person name="Hug L.A."/>
            <person name="Sharon I."/>
            <person name="Castelle C.J."/>
            <person name="Probst A.J."/>
            <person name="Thomas B.C."/>
            <person name="Singh A."/>
            <person name="Wilkins M.J."/>
            <person name="Karaoz U."/>
            <person name="Brodie E.L."/>
            <person name="Williams K.H."/>
            <person name="Hubbard S.S."/>
            <person name="Banfield J.F."/>
        </authorList>
    </citation>
    <scope>NUCLEOTIDE SEQUENCE [LARGE SCALE GENOMIC DNA]</scope>
</reference>
<evidence type="ECO:0000313" key="2">
    <source>
        <dbReference type="EMBL" id="OHA67056.1"/>
    </source>
</evidence>
<dbReference type="InterPro" id="IPR011990">
    <property type="entry name" value="TPR-like_helical_dom_sf"/>
</dbReference>
<keyword evidence="1" id="KW-0812">Transmembrane</keyword>
<accession>A0A1G2R2I8</accession>
<dbReference type="AlphaFoldDB" id="A0A1G2R2I8"/>
<dbReference type="Gene3D" id="1.25.40.10">
    <property type="entry name" value="Tetratricopeptide repeat domain"/>
    <property type="match status" value="1"/>
</dbReference>
<evidence type="ECO:0000313" key="3">
    <source>
        <dbReference type="Proteomes" id="UP000179258"/>
    </source>
</evidence>
<comment type="caution">
    <text evidence="2">The sequence shown here is derived from an EMBL/GenBank/DDBJ whole genome shotgun (WGS) entry which is preliminary data.</text>
</comment>
<name>A0A1G2R2I8_9BACT</name>
<dbReference type="EMBL" id="MHTX01000046">
    <property type="protein sequence ID" value="OHA67056.1"/>
    <property type="molecule type" value="Genomic_DNA"/>
</dbReference>
<keyword evidence="1" id="KW-1133">Transmembrane helix</keyword>
<gene>
    <name evidence="2" type="ORF">A3D59_02295</name>
</gene>
<feature type="transmembrane region" description="Helical" evidence="1">
    <location>
        <begin position="191"/>
        <end position="209"/>
    </location>
</feature>
<proteinExistence type="predicted"/>
<feature type="transmembrane region" description="Helical" evidence="1">
    <location>
        <begin position="97"/>
        <end position="113"/>
    </location>
</feature>
<dbReference type="Proteomes" id="UP000179258">
    <property type="component" value="Unassembled WGS sequence"/>
</dbReference>
<feature type="transmembrane region" description="Helical" evidence="1">
    <location>
        <begin position="267"/>
        <end position="285"/>
    </location>
</feature>
<feature type="transmembrane region" description="Helical" evidence="1">
    <location>
        <begin position="75"/>
        <end position="92"/>
    </location>
</feature>
<feature type="transmembrane region" description="Helical" evidence="1">
    <location>
        <begin position="119"/>
        <end position="137"/>
    </location>
</feature>
<evidence type="ECO:0000256" key="1">
    <source>
        <dbReference type="SAM" id="Phobius"/>
    </source>
</evidence>
<protein>
    <submittedName>
        <fullName evidence="2">Uncharacterized protein</fullName>
    </submittedName>
</protein>
<keyword evidence="1" id="KW-0472">Membrane</keyword>